<protein>
    <submittedName>
        <fullName evidence="1">Uncharacterized protein</fullName>
    </submittedName>
</protein>
<dbReference type="EMBL" id="VISO01000003">
    <property type="protein sequence ID" value="TVZ64877.1"/>
    <property type="molecule type" value="Genomic_DNA"/>
</dbReference>
<proteinExistence type="predicted"/>
<organism evidence="1 2">
    <name type="scientific">Rhizobium mongolense USDA 1844</name>
    <dbReference type="NCBI Taxonomy" id="1079460"/>
    <lineage>
        <taxon>Bacteria</taxon>
        <taxon>Pseudomonadati</taxon>
        <taxon>Pseudomonadota</taxon>
        <taxon>Alphaproteobacteria</taxon>
        <taxon>Hyphomicrobiales</taxon>
        <taxon>Rhizobiaceae</taxon>
        <taxon>Rhizobium/Agrobacterium group</taxon>
        <taxon>Rhizobium</taxon>
    </lineage>
</organism>
<name>A0A559SR85_9HYPH</name>
<reference evidence="1 2" key="1">
    <citation type="submission" date="2019-06" db="EMBL/GenBank/DDBJ databases">
        <title>Pac Bio to generate improved reference genome sequences for organisms with transposon mutant libraries (support for FEBA project).</title>
        <authorList>
            <person name="Blow M."/>
        </authorList>
    </citation>
    <scope>NUCLEOTIDE SEQUENCE [LARGE SCALE GENOMIC DNA]</scope>
    <source>
        <strain evidence="1 2">USDA 1844</strain>
    </source>
</reference>
<evidence type="ECO:0000313" key="1">
    <source>
        <dbReference type="EMBL" id="TVZ64877.1"/>
    </source>
</evidence>
<accession>A0A559SR85</accession>
<dbReference type="AlphaFoldDB" id="A0A559SR85"/>
<evidence type="ECO:0000313" key="2">
    <source>
        <dbReference type="Proteomes" id="UP000319824"/>
    </source>
</evidence>
<gene>
    <name evidence="1" type="ORF">BCL32_5150</name>
</gene>
<comment type="caution">
    <text evidence="1">The sequence shown here is derived from an EMBL/GenBank/DDBJ whole genome shotgun (WGS) entry which is preliminary data.</text>
</comment>
<dbReference type="Proteomes" id="UP000319824">
    <property type="component" value="Unassembled WGS sequence"/>
</dbReference>
<sequence>MRSSFIGNTLTRCPRNRQQAKAHILAANETFRAIFDGLRKMIAEEVGAKVGAIEVMPRYLRPLTTWEMTLKMPFRKMKGPRTRVVLPTPLSAAEVLAVIYDDVLGIHLFASVHKYICDADEMTKGHERLLAMVKLAQDTDALTELFRRQAHHSGTQA</sequence>